<accession>A0A3P7LX36</accession>
<dbReference type="AlphaFoldDB" id="A0A3P7LX36"/>
<name>A0A3P7LX36_STRVU</name>
<keyword evidence="2" id="KW-1185">Reference proteome</keyword>
<dbReference type="Proteomes" id="UP000270094">
    <property type="component" value="Unassembled WGS sequence"/>
</dbReference>
<evidence type="ECO:0000313" key="1">
    <source>
        <dbReference type="EMBL" id="VDM83722.1"/>
    </source>
</evidence>
<proteinExistence type="predicted"/>
<protein>
    <submittedName>
        <fullName evidence="1">Uncharacterized protein</fullName>
    </submittedName>
</protein>
<dbReference type="OrthoDB" id="5801012at2759"/>
<sequence>MTLASLVFLRCKYLDIVGLHAVEATEGVRITNWDHFVRIPRDDATDSPHSKIVYRHVESRSLGGGKFRDLVKFNPTKPGPNLLDVYYGGDKVDEIYYE</sequence>
<dbReference type="EMBL" id="UYYB01124887">
    <property type="protein sequence ID" value="VDM83722.1"/>
    <property type="molecule type" value="Genomic_DNA"/>
</dbReference>
<reference evidence="1 2" key="1">
    <citation type="submission" date="2018-11" db="EMBL/GenBank/DDBJ databases">
        <authorList>
            <consortium name="Pathogen Informatics"/>
        </authorList>
    </citation>
    <scope>NUCLEOTIDE SEQUENCE [LARGE SCALE GENOMIC DNA]</scope>
</reference>
<feature type="non-terminal residue" evidence="1">
    <location>
        <position position="98"/>
    </location>
</feature>
<evidence type="ECO:0000313" key="2">
    <source>
        <dbReference type="Proteomes" id="UP000270094"/>
    </source>
</evidence>
<gene>
    <name evidence="1" type="ORF">SVUK_LOCUS18720</name>
</gene>
<organism evidence="1 2">
    <name type="scientific">Strongylus vulgaris</name>
    <name type="common">Blood worm</name>
    <dbReference type="NCBI Taxonomy" id="40348"/>
    <lineage>
        <taxon>Eukaryota</taxon>
        <taxon>Metazoa</taxon>
        <taxon>Ecdysozoa</taxon>
        <taxon>Nematoda</taxon>
        <taxon>Chromadorea</taxon>
        <taxon>Rhabditida</taxon>
        <taxon>Rhabditina</taxon>
        <taxon>Rhabditomorpha</taxon>
        <taxon>Strongyloidea</taxon>
        <taxon>Strongylidae</taxon>
        <taxon>Strongylus</taxon>
    </lineage>
</organism>